<evidence type="ECO:0000313" key="4">
    <source>
        <dbReference type="Proteomes" id="UP000468735"/>
    </source>
</evidence>
<dbReference type="SUPFAM" id="SSF54909">
    <property type="entry name" value="Dimeric alpha+beta barrel"/>
    <property type="match status" value="1"/>
</dbReference>
<gene>
    <name evidence="3" type="ORF">F8566_34540</name>
</gene>
<dbReference type="EMBL" id="WBMT01000019">
    <property type="protein sequence ID" value="KAB2343271.1"/>
    <property type="molecule type" value="Genomic_DNA"/>
</dbReference>
<protein>
    <submittedName>
        <fullName evidence="3">NIPSNAP family protein</fullName>
    </submittedName>
</protein>
<keyword evidence="4" id="KW-1185">Reference proteome</keyword>
<feature type="domain" description="NIPSNAP" evidence="2">
    <location>
        <begin position="34"/>
        <end position="131"/>
    </location>
</feature>
<accession>A0A6H9YP61</accession>
<dbReference type="AlphaFoldDB" id="A0A6H9YP61"/>
<dbReference type="InterPro" id="IPR011008">
    <property type="entry name" value="Dimeric_a/b-barrel"/>
</dbReference>
<comment type="caution">
    <text evidence="3">The sequence shown here is derived from an EMBL/GenBank/DDBJ whole genome shotgun (WGS) entry which is preliminary data.</text>
</comment>
<evidence type="ECO:0000256" key="1">
    <source>
        <dbReference type="SAM" id="MobiDB-lite"/>
    </source>
</evidence>
<reference evidence="3 4" key="1">
    <citation type="submission" date="2019-09" db="EMBL/GenBank/DDBJ databases">
        <title>Actinomadura physcomitrii sp. nov., a novel actinomycete isolated from moss [Physcomitrium sphaericum (Ludw) Fuernr].</title>
        <authorList>
            <person name="Zhuang X."/>
            <person name="Liu C."/>
        </authorList>
    </citation>
    <scope>NUCLEOTIDE SEQUENCE [LARGE SCALE GENOMIC DNA]</scope>
    <source>
        <strain evidence="3 4">HMC1</strain>
    </source>
</reference>
<dbReference type="InterPro" id="IPR012577">
    <property type="entry name" value="NIPSNAP"/>
</dbReference>
<dbReference type="Pfam" id="PF07978">
    <property type="entry name" value="NIPSNAP"/>
    <property type="match status" value="1"/>
</dbReference>
<evidence type="ECO:0000313" key="3">
    <source>
        <dbReference type="EMBL" id="KAB2343271.1"/>
    </source>
</evidence>
<sequence>MPTWQFFHEDGQSCHSCRLRRPRDPQPVDLTVIELRQYTLHPGRRDELIELFERELVEPQEAVGMTILGTFRDLDDPDRFVWLRGFRDMPTRKKALTAFYGGPVWAEHGPKANATMVDSSNARLLHPSHWSVPNTPSHCVTAELTTGRVTDNTALAVLTPLNVENDFPRLPVRTDPITVVLRRDPDPQPAPGLLRLAPTARSRIS</sequence>
<name>A0A6H9YP61_9ACTN</name>
<feature type="region of interest" description="Disordered" evidence="1">
    <location>
        <begin position="182"/>
        <end position="205"/>
    </location>
</feature>
<proteinExistence type="predicted"/>
<dbReference type="Proteomes" id="UP000468735">
    <property type="component" value="Unassembled WGS sequence"/>
</dbReference>
<evidence type="ECO:0000259" key="2">
    <source>
        <dbReference type="Pfam" id="PF07978"/>
    </source>
</evidence>
<organism evidence="3 4">
    <name type="scientific">Actinomadura rudentiformis</name>
    <dbReference type="NCBI Taxonomy" id="359158"/>
    <lineage>
        <taxon>Bacteria</taxon>
        <taxon>Bacillati</taxon>
        <taxon>Actinomycetota</taxon>
        <taxon>Actinomycetes</taxon>
        <taxon>Streptosporangiales</taxon>
        <taxon>Thermomonosporaceae</taxon>
        <taxon>Actinomadura</taxon>
    </lineage>
</organism>
<dbReference type="OrthoDB" id="9809695at2"/>
<dbReference type="Gene3D" id="3.30.70.100">
    <property type="match status" value="1"/>
</dbReference>